<dbReference type="InterPro" id="IPR046865">
    <property type="entry name" value="FapA_b_solenoid"/>
</dbReference>
<dbReference type="Pfam" id="PF20250">
    <property type="entry name" value="FapA_N"/>
    <property type="match status" value="1"/>
</dbReference>
<evidence type="ECO:0000259" key="1">
    <source>
        <dbReference type="Pfam" id="PF20250"/>
    </source>
</evidence>
<name>A0A1Q8R1F0_9FIRM</name>
<dbReference type="PANTHER" id="PTHR38032">
    <property type="entry name" value="POLYMERASE-RELATED"/>
    <property type="match status" value="1"/>
</dbReference>
<dbReference type="Pfam" id="PF03961">
    <property type="entry name" value="FapA"/>
    <property type="match status" value="1"/>
</dbReference>
<feature type="domain" description="Flagellar Assembly Protein A N-terminal region" evidence="1">
    <location>
        <begin position="200"/>
        <end position="336"/>
    </location>
</feature>
<sequence length="664" mass="74128">MKLLILLEKWAIFIKWGDFMPEKVVQGHSLEEIRQEWAVKLKLLPEDITFEIMEKPGFFYRQWKVRLIWNEHNLQAPVITSSQAFWDGTKYVLALGEGVKRLIPFDQVGEIWVNGMLQQKAFDVSLGDQVKFHPKTQTGHLTWELQVLLQGLSVVAKVRHDLAGHYTLPQDLPAGEEIDIAQCTTWESLPVQEEIWDEARLNADLEQLKIVHGLRKGIWSEILAVKGVGEVVIAEATLPVPCQHAQLKDFVGAPQVLYEAAEKSVDFFASKVPLVKEGAVLARKIPGKPGVPGKDVLGKVLPAATFKDFQFCLKKNVCLSADELEVMAACDGQPVRLDERTYMVENVYVLHKDVDLATGSIEFPGDVFIDGNVQDGLRIFAGGKIEIRGSVSHAEIRAEKGAKIHQNLIGGKIVIGENFVVRSQLLRNVSELRDQLSVCLRQTVELIESAGASNIKPGQYLKLVMEKRFPELPKLASQVENFVLDHKDDEMVTEGIIVSIRTAKRFLAGLGPLDLQSLPFLQRVEQALMKFIETISVEIPEKLSFAVSYVQGASIQCGGTFECQKGTYNSDIRVEGDVKIEGVCRGGKIFAGGQVHIRELGGSEVSSTFVQMSSNSRLEVDYCHPHVIIAVGKEIIRLEEAYRQLVIYRKKGQVQVEKIRANPL</sequence>
<proteinExistence type="predicted"/>
<gene>
    <name evidence="2" type="ORF">DSOL_0709</name>
</gene>
<dbReference type="AlphaFoldDB" id="A0A1Q8R1F0"/>
<dbReference type="STRING" id="1888891.DSOL_0709"/>
<comment type="caution">
    <text evidence="2">The sequence shown here is derived from an EMBL/GenBank/DDBJ whole genome shotgun (WGS) entry which is preliminary data.</text>
</comment>
<dbReference type="InterPro" id="IPR005646">
    <property type="entry name" value="FapA"/>
</dbReference>
<protein>
    <submittedName>
        <fullName evidence="2">Serine phosphatase RsbU, regulator of sigma subunit</fullName>
    </submittedName>
</protein>
<evidence type="ECO:0000313" key="2">
    <source>
        <dbReference type="EMBL" id="OLN33463.1"/>
    </source>
</evidence>
<organism evidence="2 3">
    <name type="scientific">Desulfosporosinus metallidurans</name>
    <dbReference type="NCBI Taxonomy" id="1888891"/>
    <lineage>
        <taxon>Bacteria</taxon>
        <taxon>Bacillati</taxon>
        <taxon>Bacillota</taxon>
        <taxon>Clostridia</taxon>
        <taxon>Eubacteriales</taxon>
        <taxon>Desulfitobacteriaceae</taxon>
        <taxon>Desulfosporosinus</taxon>
    </lineage>
</organism>
<dbReference type="Proteomes" id="UP000186102">
    <property type="component" value="Unassembled WGS sequence"/>
</dbReference>
<dbReference type="EMBL" id="MLBF01000003">
    <property type="protein sequence ID" value="OLN33463.1"/>
    <property type="molecule type" value="Genomic_DNA"/>
</dbReference>
<evidence type="ECO:0000313" key="3">
    <source>
        <dbReference type="Proteomes" id="UP000186102"/>
    </source>
</evidence>
<accession>A0A1Q8R1F0</accession>
<dbReference type="PANTHER" id="PTHR38032:SF1">
    <property type="entry name" value="RNA-BINDING PROTEIN KHPB N-TERMINAL DOMAIN-CONTAINING PROTEIN"/>
    <property type="match status" value="1"/>
</dbReference>
<keyword evidence="3" id="KW-1185">Reference proteome</keyword>
<dbReference type="InterPro" id="IPR046866">
    <property type="entry name" value="FapA_N"/>
</dbReference>
<reference evidence="2 3" key="1">
    <citation type="submission" date="2016-09" db="EMBL/GenBank/DDBJ databases">
        <title>Complete genome of Desulfosporosinus sp. OL.</title>
        <authorList>
            <person name="Mardanov A."/>
            <person name="Beletsky A."/>
            <person name="Panova A."/>
            <person name="Karnachuk O."/>
            <person name="Ravin N."/>
        </authorList>
    </citation>
    <scope>NUCLEOTIDE SEQUENCE [LARGE SCALE GENOMIC DNA]</scope>
    <source>
        <strain evidence="2 3">OL</strain>
    </source>
</reference>